<organism evidence="8 9">
    <name type="scientific">Acropora cervicornis</name>
    <name type="common">Staghorn coral</name>
    <dbReference type="NCBI Taxonomy" id="6130"/>
    <lineage>
        <taxon>Eukaryota</taxon>
        <taxon>Metazoa</taxon>
        <taxon>Cnidaria</taxon>
        <taxon>Anthozoa</taxon>
        <taxon>Hexacorallia</taxon>
        <taxon>Scleractinia</taxon>
        <taxon>Astrocoeniina</taxon>
        <taxon>Acroporidae</taxon>
        <taxon>Acropora</taxon>
    </lineage>
</organism>
<dbReference type="InterPro" id="IPR003609">
    <property type="entry name" value="Pan_app"/>
</dbReference>
<evidence type="ECO:0000313" key="9">
    <source>
        <dbReference type="Proteomes" id="UP001249851"/>
    </source>
</evidence>
<dbReference type="EMBL" id="JARQWQ010000078">
    <property type="protein sequence ID" value="KAK2553398.1"/>
    <property type="molecule type" value="Genomic_DNA"/>
</dbReference>
<dbReference type="SUPFAM" id="SSF57414">
    <property type="entry name" value="Hairpin loop containing domain-like"/>
    <property type="match status" value="1"/>
</dbReference>
<proteinExistence type="predicted"/>
<reference evidence="8" key="1">
    <citation type="journal article" date="2023" name="G3 (Bethesda)">
        <title>Whole genome assembly and annotation of the endangered Caribbean coral Acropora cervicornis.</title>
        <authorList>
            <person name="Selwyn J.D."/>
            <person name="Vollmer S.V."/>
        </authorList>
    </citation>
    <scope>NUCLEOTIDE SEQUENCE</scope>
    <source>
        <strain evidence="8">K2</strain>
    </source>
</reference>
<dbReference type="InterPro" id="IPR036056">
    <property type="entry name" value="Fibrinogen-like_C"/>
</dbReference>
<sequence>MNSATQIILLLAVFSQFRFTNACHGDDCRQLVFPAYLIRTGSRLFGHNVTIKLVRDIDECEWHCYQHPCCVSINFRTIANTEKLHRCELNNATSKTFENNLVPQKGFIYREAESACESNTCENGAICQSGYTDKGYRCVCHSCFASSHAERAPKSCKDIRDKGVCHGDGEYWIDPANDGKHLKVFCDMTTDGGGWLLVSRLNITHETTVPSSQLPWEASYCGIANDQMLLKQTAMKELRALINFTQLRFHCKKEDPGRTFHIATVKNSSGEAVVRYFSGQTDVLPHACDSFYKMSDDDSNLANECRSWGKDDGKYSVGKWGHEMDAALESDLNETRLFNHATFVKDKYHWLLGDRFECDDDSRFQTTISEDNFWEVFVR</sequence>
<feature type="chain" id="PRO_5041964914" description="Fibrinogen C-terminal domain-containing protein" evidence="5">
    <location>
        <begin position="23"/>
        <end position="379"/>
    </location>
</feature>
<dbReference type="NCBIfam" id="NF040941">
    <property type="entry name" value="GGGWT_bact"/>
    <property type="match status" value="1"/>
</dbReference>
<dbReference type="Gene3D" id="2.10.25.10">
    <property type="entry name" value="Laminin"/>
    <property type="match status" value="1"/>
</dbReference>
<evidence type="ECO:0000313" key="8">
    <source>
        <dbReference type="EMBL" id="KAK2553398.1"/>
    </source>
</evidence>
<dbReference type="PROSITE" id="PS50948">
    <property type="entry name" value="PAN"/>
    <property type="match status" value="1"/>
</dbReference>
<dbReference type="PANTHER" id="PTHR16146">
    <property type="entry name" value="INTELECTIN"/>
    <property type="match status" value="1"/>
</dbReference>
<name>A0AAD9UXB9_ACRCE</name>
<feature type="domain" description="Apple" evidence="6">
    <location>
        <begin position="28"/>
        <end position="116"/>
    </location>
</feature>
<dbReference type="PANTHER" id="PTHR16146:SF46">
    <property type="entry name" value="INTELECTIN-1A-RELATED"/>
    <property type="match status" value="1"/>
</dbReference>
<accession>A0AAD9UXB9</accession>
<evidence type="ECO:0000256" key="5">
    <source>
        <dbReference type="SAM" id="SignalP"/>
    </source>
</evidence>
<evidence type="ECO:0000256" key="1">
    <source>
        <dbReference type="ARBA" id="ARBA00022723"/>
    </source>
</evidence>
<dbReference type="Pfam" id="PF00147">
    <property type="entry name" value="Fibrinogen_C"/>
    <property type="match status" value="1"/>
</dbReference>
<comment type="caution">
    <text evidence="8">The sequence shown here is derived from an EMBL/GenBank/DDBJ whole genome shotgun (WGS) entry which is preliminary data.</text>
</comment>
<feature type="domain" description="Fibrinogen C-terminal" evidence="7">
    <location>
        <begin position="147"/>
        <end position="200"/>
    </location>
</feature>
<dbReference type="InterPro" id="IPR002181">
    <property type="entry name" value="Fibrinogen_a/b/g_C_dom"/>
</dbReference>
<evidence type="ECO:0008006" key="10">
    <source>
        <dbReference type="Google" id="ProtNLM"/>
    </source>
</evidence>
<keyword evidence="5" id="KW-0732">Signal</keyword>
<evidence type="ECO:0000256" key="4">
    <source>
        <dbReference type="ARBA" id="ARBA00023157"/>
    </source>
</evidence>
<feature type="signal peptide" evidence="5">
    <location>
        <begin position="1"/>
        <end position="22"/>
    </location>
</feature>
<evidence type="ECO:0000259" key="7">
    <source>
        <dbReference type="PROSITE" id="PS51406"/>
    </source>
</evidence>
<keyword evidence="9" id="KW-1185">Reference proteome</keyword>
<keyword evidence="2" id="KW-0430">Lectin</keyword>
<reference evidence="8" key="2">
    <citation type="journal article" date="2023" name="Science">
        <title>Genomic signatures of disease resistance in endangered staghorn corals.</title>
        <authorList>
            <person name="Vollmer S.V."/>
            <person name="Selwyn J.D."/>
            <person name="Despard B.A."/>
            <person name="Roesel C.L."/>
        </authorList>
    </citation>
    <scope>NUCLEOTIDE SEQUENCE</scope>
    <source>
        <strain evidence="8">K2</strain>
    </source>
</reference>
<evidence type="ECO:0000259" key="6">
    <source>
        <dbReference type="PROSITE" id="PS50948"/>
    </source>
</evidence>
<protein>
    <recommendedName>
        <fullName evidence="10">Fibrinogen C-terminal domain-containing protein</fullName>
    </recommendedName>
</protein>
<dbReference type="InterPro" id="IPR014716">
    <property type="entry name" value="Fibrinogen_a/b/g_C_1"/>
</dbReference>
<keyword evidence="4" id="KW-1015">Disulfide bond</keyword>
<dbReference type="GO" id="GO:0046872">
    <property type="term" value="F:metal ion binding"/>
    <property type="evidence" value="ECO:0007669"/>
    <property type="project" value="UniProtKB-KW"/>
</dbReference>
<dbReference type="GO" id="GO:0070492">
    <property type="term" value="F:oligosaccharide binding"/>
    <property type="evidence" value="ECO:0007669"/>
    <property type="project" value="TreeGrafter"/>
</dbReference>
<evidence type="ECO:0000256" key="3">
    <source>
        <dbReference type="ARBA" id="ARBA00022837"/>
    </source>
</evidence>
<keyword evidence="1" id="KW-0479">Metal-binding</keyword>
<dbReference type="Gene3D" id="3.90.215.10">
    <property type="entry name" value="Gamma Fibrinogen, chain A, domain 1"/>
    <property type="match status" value="1"/>
</dbReference>
<evidence type="ECO:0000256" key="2">
    <source>
        <dbReference type="ARBA" id="ARBA00022734"/>
    </source>
</evidence>
<dbReference type="GO" id="GO:0005615">
    <property type="term" value="C:extracellular space"/>
    <property type="evidence" value="ECO:0007669"/>
    <property type="project" value="TreeGrafter"/>
</dbReference>
<keyword evidence="3" id="KW-0106">Calcium</keyword>
<dbReference type="PROSITE" id="PS51406">
    <property type="entry name" value="FIBRINOGEN_C_2"/>
    <property type="match status" value="1"/>
</dbReference>
<dbReference type="SUPFAM" id="SSF56496">
    <property type="entry name" value="Fibrinogen C-terminal domain-like"/>
    <property type="match status" value="1"/>
</dbReference>
<dbReference type="Proteomes" id="UP001249851">
    <property type="component" value="Unassembled WGS sequence"/>
</dbReference>
<gene>
    <name evidence="8" type="ORF">P5673_025376</name>
</gene>
<dbReference type="AlphaFoldDB" id="A0AAD9UXB9"/>